<name>A0A9X1T2B7_9ACTN</name>
<dbReference type="RefSeq" id="WP_231447020.1">
    <property type="nucleotide sequence ID" value="NZ_JAJOMB010000016.1"/>
</dbReference>
<dbReference type="Proteomes" id="UP001138997">
    <property type="component" value="Unassembled WGS sequence"/>
</dbReference>
<evidence type="ECO:0000313" key="2">
    <source>
        <dbReference type="EMBL" id="MCD5314473.1"/>
    </source>
</evidence>
<keyword evidence="3" id="KW-1185">Reference proteome</keyword>
<dbReference type="AlphaFoldDB" id="A0A9X1T2B7"/>
<gene>
    <name evidence="2" type="ORF">LR394_26550</name>
</gene>
<accession>A0A9X1T2B7</accession>
<keyword evidence="1" id="KW-0812">Transmembrane</keyword>
<keyword evidence="1" id="KW-0472">Membrane</keyword>
<keyword evidence="1" id="KW-1133">Transmembrane helix</keyword>
<comment type="caution">
    <text evidence="2">The sequence shown here is derived from an EMBL/GenBank/DDBJ whole genome shotgun (WGS) entry which is preliminary data.</text>
</comment>
<protein>
    <submittedName>
        <fullName evidence="2">Uncharacterized protein</fullName>
    </submittedName>
</protein>
<evidence type="ECO:0000256" key="1">
    <source>
        <dbReference type="SAM" id="Phobius"/>
    </source>
</evidence>
<dbReference type="PROSITE" id="PS51257">
    <property type="entry name" value="PROKAR_LIPOPROTEIN"/>
    <property type="match status" value="1"/>
</dbReference>
<sequence>MSELILRGLVAGSRAGLAIGTVSLIASACGFWEACAQKRTTEARRAQIERDSANWAQASHIH</sequence>
<evidence type="ECO:0000313" key="3">
    <source>
        <dbReference type="Proteomes" id="UP001138997"/>
    </source>
</evidence>
<organism evidence="2 3">
    <name type="scientific">Kineosporia babensis</name>
    <dbReference type="NCBI Taxonomy" id="499548"/>
    <lineage>
        <taxon>Bacteria</taxon>
        <taxon>Bacillati</taxon>
        <taxon>Actinomycetota</taxon>
        <taxon>Actinomycetes</taxon>
        <taxon>Kineosporiales</taxon>
        <taxon>Kineosporiaceae</taxon>
        <taxon>Kineosporia</taxon>
    </lineage>
</organism>
<reference evidence="2" key="1">
    <citation type="submission" date="2021-11" db="EMBL/GenBank/DDBJ databases">
        <title>Streptomyces corallinus and Kineosporia corallina sp. nov., two new coral-derived marine actinobacteria.</title>
        <authorList>
            <person name="Buangrab K."/>
            <person name="Sutthacheep M."/>
            <person name="Yeemin T."/>
            <person name="Harunari E."/>
            <person name="Igarashi Y."/>
            <person name="Sripreechasak P."/>
            <person name="Kanchanasin P."/>
            <person name="Tanasupawat S."/>
            <person name="Phongsopitanun W."/>
        </authorList>
    </citation>
    <scope>NUCLEOTIDE SEQUENCE</scope>
    <source>
        <strain evidence="2">JCM 31032</strain>
    </source>
</reference>
<proteinExistence type="predicted"/>
<dbReference type="EMBL" id="JAJOMB010000016">
    <property type="protein sequence ID" value="MCD5314473.1"/>
    <property type="molecule type" value="Genomic_DNA"/>
</dbReference>
<feature type="transmembrane region" description="Helical" evidence="1">
    <location>
        <begin position="15"/>
        <end position="35"/>
    </location>
</feature>